<keyword evidence="1" id="KW-1133">Transmembrane helix</keyword>
<protein>
    <submittedName>
        <fullName evidence="2">Uncharacterized protein</fullName>
    </submittedName>
</protein>
<sequence length="117" mass="14185">MFDLILFLLGILGWLKLITHYKYYRELTGKNYDKDFGKFIYNKLDKESFGDVLSTSLKFILPIFKKEFLDIGEDNYYIYRKRVYIILAVWWITFSILIVYHTNVLKYLTFFFQGLTT</sequence>
<dbReference type="Proteomes" id="UP000075615">
    <property type="component" value="Unassembled WGS sequence"/>
</dbReference>
<accession>A0A150XV91</accession>
<feature type="transmembrane region" description="Helical" evidence="1">
    <location>
        <begin position="6"/>
        <end position="24"/>
    </location>
</feature>
<dbReference type="AlphaFoldDB" id="A0A150XV91"/>
<gene>
    <name evidence="2" type="ORF">AWN68_12775</name>
</gene>
<organism evidence="2 3">
    <name type="scientific">Roseivirga echinicomitans</name>
    <dbReference type="NCBI Taxonomy" id="296218"/>
    <lineage>
        <taxon>Bacteria</taxon>
        <taxon>Pseudomonadati</taxon>
        <taxon>Bacteroidota</taxon>
        <taxon>Cytophagia</taxon>
        <taxon>Cytophagales</taxon>
        <taxon>Roseivirgaceae</taxon>
        <taxon>Roseivirga</taxon>
    </lineage>
</organism>
<name>A0A150XV91_9BACT</name>
<reference evidence="2 3" key="1">
    <citation type="submission" date="2016-01" db="EMBL/GenBank/DDBJ databases">
        <title>Genome sequencing of Roseivirga echinicomitans KMM 6058.</title>
        <authorList>
            <person name="Selvaratnam C."/>
            <person name="Thevarajoo S."/>
            <person name="Goh K.M."/>
            <person name="Ee R."/>
            <person name="Chan K.-G."/>
            <person name="Chong C.S."/>
        </authorList>
    </citation>
    <scope>NUCLEOTIDE SEQUENCE [LARGE SCALE GENOMIC DNA]</scope>
    <source>
        <strain evidence="2 3">KMM 6058</strain>
    </source>
</reference>
<evidence type="ECO:0000313" key="3">
    <source>
        <dbReference type="Proteomes" id="UP000075615"/>
    </source>
</evidence>
<evidence type="ECO:0000256" key="1">
    <source>
        <dbReference type="SAM" id="Phobius"/>
    </source>
</evidence>
<keyword evidence="1" id="KW-0472">Membrane</keyword>
<keyword evidence="3" id="KW-1185">Reference proteome</keyword>
<keyword evidence="1" id="KW-0812">Transmembrane</keyword>
<evidence type="ECO:0000313" key="2">
    <source>
        <dbReference type="EMBL" id="KYG82660.1"/>
    </source>
</evidence>
<feature type="transmembrane region" description="Helical" evidence="1">
    <location>
        <begin position="83"/>
        <end position="102"/>
    </location>
</feature>
<comment type="caution">
    <text evidence="2">The sequence shown here is derived from an EMBL/GenBank/DDBJ whole genome shotgun (WGS) entry which is preliminary data.</text>
</comment>
<proteinExistence type="predicted"/>
<dbReference type="EMBL" id="LRDB01000002">
    <property type="protein sequence ID" value="KYG82660.1"/>
    <property type="molecule type" value="Genomic_DNA"/>
</dbReference>